<gene>
    <name evidence="1" type="ORF">ABNO60_00660</name>
</gene>
<evidence type="ECO:0008006" key="2">
    <source>
        <dbReference type="Google" id="ProtNLM"/>
    </source>
</evidence>
<proteinExistence type="predicted"/>
<evidence type="ECO:0000313" key="1">
    <source>
        <dbReference type="EMBL" id="XBT18645.1"/>
    </source>
</evidence>
<dbReference type="AlphaFoldDB" id="A0AAU7QU97"/>
<accession>A0AAU7QU97</accession>
<protein>
    <recommendedName>
        <fullName evidence="2">50S ribosomal protein L23</fullName>
    </recommendedName>
</protein>
<sequence>MLNFLNIKKKKKIIIKNFKMNKNEIFKIIKSKFNNNIKKINTLLDKKRKKKVVYIFIKNEFKKI</sequence>
<name>A0AAU7QU97_9FLAO</name>
<organism evidence="1">
    <name type="scientific">Candidatus Shikimatogenerans sp. Tcar</name>
    <dbReference type="NCBI Taxonomy" id="3158565"/>
    <lineage>
        <taxon>Bacteria</taxon>
        <taxon>Pseudomonadati</taxon>
        <taxon>Bacteroidota</taxon>
        <taxon>Flavobacteriia</taxon>
        <taxon>Flavobacteriales</taxon>
        <taxon>Candidatus Shikimatogenerans</taxon>
    </lineage>
</organism>
<reference evidence="1" key="1">
    <citation type="submission" date="2024-06" db="EMBL/GenBank/DDBJ databases">
        <title>Diversity, functionality, and evolutionary history of bacterial symbionts in false click beetles (Coleoptera, Throscidae).</title>
        <authorList>
            <person name="Wierz J.C."/>
            <person name="Malm H."/>
            <person name="Kaltenpoth M."/>
            <person name="Engl T."/>
        </authorList>
    </citation>
    <scope>NUCLEOTIDE SEQUENCE</scope>
    <source>
        <strain evidence="1">Tcar</strain>
    </source>
</reference>
<dbReference type="EMBL" id="CP157896">
    <property type="protein sequence ID" value="XBT18645.1"/>
    <property type="molecule type" value="Genomic_DNA"/>
</dbReference>